<sequence>MVIGLGTTYLSNKGIVIGIPITKTVTITGLSLAAIVGIVLNRVLNNQDFKAEEKTNQSIKAQTRTV</sequence>
<keyword evidence="1" id="KW-0472">Membrane</keyword>
<organism evidence="2">
    <name type="scientific">bioreactor metagenome</name>
    <dbReference type="NCBI Taxonomy" id="1076179"/>
    <lineage>
        <taxon>unclassified sequences</taxon>
        <taxon>metagenomes</taxon>
        <taxon>ecological metagenomes</taxon>
    </lineage>
</organism>
<evidence type="ECO:0000256" key="1">
    <source>
        <dbReference type="SAM" id="Phobius"/>
    </source>
</evidence>
<accession>A0A645BLG7</accession>
<evidence type="ECO:0008006" key="3">
    <source>
        <dbReference type="Google" id="ProtNLM"/>
    </source>
</evidence>
<protein>
    <recommendedName>
        <fullName evidence="3">Uracil permease</fullName>
    </recommendedName>
</protein>
<name>A0A645BLG7_9ZZZZ</name>
<proteinExistence type="predicted"/>
<keyword evidence="1" id="KW-0812">Transmembrane</keyword>
<comment type="caution">
    <text evidence="2">The sequence shown here is derived from an EMBL/GenBank/DDBJ whole genome shotgun (WGS) entry which is preliminary data.</text>
</comment>
<gene>
    <name evidence="2" type="ORF">SDC9_112872</name>
</gene>
<feature type="transmembrane region" description="Helical" evidence="1">
    <location>
        <begin position="15"/>
        <end position="40"/>
    </location>
</feature>
<evidence type="ECO:0000313" key="2">
    <source>
        <dbReference type="EMBL" id="MPM65968.1"/>
    </source>
</evidence>
<dbReference type="AlphaFoldDB" id="A0A645BLG7"/>
<keyword evidence="1" id="KW-1133">Transmembrane helix</keyword>
<reference evidence="2" key="1">
    <citation type="submission" date="2019-08" db="EMBL/GenBank/DDBJ databases">
        <authorList>
            <person name="Kucharzyk K."/>
            <person name="Murdoch R.W."/>
            <person name="Higgins S."/>
            <person name="Loffler F."/>
        </authorList>
    </citation>
    <scope>NUCLEOTIDE SEQUENCE</scope>
</reference>
<dbReference type="EMBL" id="VSSQ01020812">
    <property type="protein sequence ID" value="MPM65968.1"/>
    <property type="molecule type" value="Genomic_DNA"/>
</dbReference>